<evidence type="ECO:0000313" key="3">
    <source>
        <dbReference type="Proteomes" id="UP000256964"/>
    </source>
</evidence>
<gene>
    <name evidence="2" type="ORF">OH76DRAFT_686840</name>
</gene>
<organism evidence="2 3">
    <name type="scientific">Lentinus brumalis</name>
    <dbReference type="NCBI Taxonomy" id="2498619"/>
    <lineage>
        <taxon>Eukaryota</taxon>
        <taxon>Fungi</taxon>
        <taxon>Dikarya</taxon>
        <taxon>Basidiomycota</taxon>
        <taxon>Agaricomycotina</taxon>
        <taxon>Agaricomycetes</taxon>
        <taxon>Polyporales</taxon>
        <taxon>Polyporaceae</taxon>
        <taxon>Lentinus</taxon>
    </lineage>
</organism>
<sequence>MGWKIHREPAAIAVRLHESKRLHTRLLPSQEGAASPPPRLRLRARPPTSALSPSRPLSLSLYPRRASDFPSPDAATRARVLEQLEHGACSSCSLPLCTDRIVDWHTRALPGLPHEPPPLSICVPPAAPRSAVGVFVRSFALFHLCAARPEVWYGPGGTIR</sequence>
<reference evidence="2 3" key="1">
    <citation type="journal article" date="2018" name="Biotechnol. Biofuels">
        <title>Integrative visual omics of the white-rot fungus Polyporus brumalis exposes the biotechnological potential of its oxidative enzymes for delignifying raw plant biomass.</title>
        <authorList>
            <person name="Miyauchi S."/>
            <person name="Rancon A."/>
            <person name="Drula E."/>
            <person name="Hage H."/>
            <person name="Chaduli D."/>
            <person name="Favel A."/>
            <person name="Grisel S."/>
            <person name="Henrissat B."/>
            <person name="Herpoel-Gimbert I."/>
            <person name="Ruiz-Duenas F.J."/>
            <person name="Chevret D."/>
            <person name="Hainaut M."/>
            <person name="Lin J."/>
            <person name="Wang M."/>
            <person name="Pangilinan J."/>
            <person name="Lipzen A."/>
            <person name="Lesage-Meessen L."/>
            <person name="Navarro D."/>
            <person name="Riley R."/>
            <person name="Grigoriev I.V."/>
            <person name="Zhou S."/>
            <person name="Raouche S."/>
            <person name="Rosso M.N."/>
        </authorList>
    </citation>
    <scope>NUCLEOTIDE SEQUENCE [LARGE SCALE GENOMIC DNA]</scope>
    <source>
        <strain evidence="2 3">BRFM 1820</strain>
    </source>
</reference>
<proteinExistence type="predicted"/>
<name>A0A371CH30_9APHY</name>
<keyword evidence="3" id="KW-1185">Reference proteome</keyword>
<evidence type="ECO:0000256" key="1">
    <source>
        <dbReference type="SAM" id="MobiDB-lite"/>
    </source>
</evidence>
<accession>A0A371CH30</accession>
<feature type="region of interest" description="Disordered" evidence="1">
    <location>
        <begin position="23"/>
        <end position="55"/>
    </location>
</feature>
<dbReference type="Proteomes" id="UP000256964">
    <property type="component" value="Unassembled WGS sequence"/>
</dbReference>
<dbReference type="AlphaFoldDB" id="A0A371CH30"/>
<evidence type="ECO:0000313" key="2">
    <source>
        <dbReference type="EMBL" id="RDX39590.1"/>
    </source>
</evidence>
<protein>
    <submittedName>
        <fullName evidence="2">Uncharacterized protein</fullName>
    </submittedName>
</protein>
<dbReference type="EMBL" id="KZ857731">
    <property type="protein sequence ID" value="RDX39590.1"/>
    <property type="molecule type" value="Genomic_DNA"/>
</dbReference>
<feature type="compositionally biased region" description="Low complexity" evidence="1">
    <location>
        <begin position="45"/>
        <end position="55"/>
    </location>
</feature>